<name>A0ABW2Z0U4_9FLAO</name>
<evidence type="ECO:0000313" key="3">
    <source>
        <dbReference type="Proteomes" id="UP001597032"/>
    </source>
</evidence>
<dbReference type="InterPro" id="IPR037151">
    <property type="entry name" value="AlkB-like_sf"/>
</dbReference>
<dbReference type="EMBL" id="JBHTIC010000002">
    <property type="protein sequence ID" value="MFD0760471.1"/>
    <property type="molecule type" value="Genomic_DNA"/>
</dbReference>
<dbReference type="InterPro" id="IPR005123">
    <property type="entry name" value="Oxoglu/Fe-dep_dioxygenase_dom"/>
</dbReference>
<dbReference type="InterPro" id="IPR032854">
    <property type="entry name" value="ALKBH3"/>
</dbReference>
<keyword evidence="2" id="KW-0223">Dioxygenase</keyword>
<dbReference type="PROSITE" id="PS51471">
    <property type="entry name" value="FE2OG_OXY"/>
    <property type="match status" value="1"/>
</dbReference>
<proteinExistence type="predicted"/>
<reference evidence="3" key="1">
    <citation type="journal article" date="2019" name="Int. J. Syst. Evol. Microbiol.">
        <title>The Global Catalogue of Microorganisms (GCM) 10K type strain sequencing project: providing services to taxonomists for standard genome sequencing and annotation.</title>
        <authorList>
            <consortium name="The Broad Institute Genomics Platform"/>
            <consortium name="The Broad Institute Genome Sequencing Center for Infectious Disease"/>
            <person name="Wu L."/>
            <person name="Ma J."/>
        </authorList>
    </citation>
    <scope>NUCLEOTIDE SEQUENCE [LARGE SCALE GENOMIC DNA]</scope>
    <source>
        <strain evidence="3">CCUG 60022</strain>
    </source>
</reference>
<gene>
    <name evidence="2" type="ORF">ACFQZW_00080</name>
</gene>
<feature type="domain" description="Fe2OG dioxygenase" evidence="1">
    <location>
        <begin position="102"/>
        <end position="199"/>
    </location>
</feature>
<dbReference type="InterPro" id="IPR027450">
    <property type="entry name" value="AlkB-like"/>
</dbReference>
<dbReference type="PANTHER" id="PTHR31212">
    <property type="entry name" value="ALPHA-KETOGLUTARATE-DEPENDENT DIOXYGENASE ALKB HOMOLOG 3"/>
    <property type="match status" value="1"/>
</dbReference>
<dbReference type="RefSeq" id="WP_386781249.1">
    <property type="nucleotide sequence ID" value="NZ_JBHTIC010000002.1"/>
</dbReference>
<accession>A0ABW2Z0U4</accession>
<keyword evidence="3" id="KW-1185">Reference proteome</keyword>
<dbReference type="PANTHER" id="PTHR31212:SF4">
    <property type="entry name" value="ALPHA-KETOGLUTARATE-DEPENDENT DIOXYGENASE ALKB HOMOLOG 3"/>
    <property type="match status" value="1"/>
</dbReference>
<dbReference type="Gene3D" id="2.60.120.590">
    <property type="entry name" value="Alpha-ketoglutarate-dependent dioxygenase AlkB-like"/>
    <property type="match status" value="1"/>
</dbReference>
<comment type="caution">
    <text evidence="2">The sequence shown here is derived from an EMBL/GenBank/DDBJ whole genome shotgun (WGS) entry which is preliminary data.</text>
</comment>
<organism evidence="2 3">
    <name type="scientific">Lutibacter aestuarii</name>
    <dbReference type="NCBI Taxonomy" id="861111"/>
    <lineage>
        <taxon>Bacteria</taxon>
        <taxon>Pseudomonadati</taxon>
        <taxon>Bacteroidota</taxon>
        <taxon>Flavobacteriia</taxon>
        <taxon>Flavobacteriales</taxon>
        <taxon>Flavobacteriaceae</taxon>
        <taxon>Lutibacter</taxon>
    </lineage>
</organism>
<sequence length="199" mass="23156">MDLFNNNPNQNLLPFDGEVFLSQNVLNIAEIDFFYHTLLNANFWKQDELIIFGKRITTSRKVAWFGDFNYKYSYSKITKTAKLWTPELQSLKKLIELKTEESFNSCLLNLYHNGSEGMSWHSDNEKELGENPIIASLSLGAARKFSLKHKFKNYKVDIILESGDLLLMKGETQTKWLHCLPKTKKVTTPRINLTFRNII</sequence>
<protein>
    <submittedName>
        <fullName evidence="2">Alpha-ketoglutarate-dependent dioxygenase AlkB family protein</fullName>
    </submittedName>
</protein>
<dbReference type="GO" id="GO:0051213">
    <property type="term" value="F:dioxygenase activity"/>
    <property type="evidence" value="ECO:0007669"/>
    <property type="project" value="UniProtKB-KW"/>
</dbReference>
<evidence type="ECO:0000259" key="1">
    <source>
        <dbReference type="PROSITE" id="PS51471"/>
    </source>
</evidence>
<keyword evidence="2" id="KW-0560">Oxidoreductase</keyword>
<evidence type="ECO:0000313" key="2">
    <source>
        <dbReference type="EMBL" id="MFD0760471.1"/>
    </source>
</evidence>
<dbReference type="SUPFAM" id="SSF51197">
    <property type="entry name" value="Clavaminate synthase-like"/>
    <property type="match status" value="1"/>
</dbReference>
<dbReference type="Proteomes" id="UP001597032">
    <property type="component" value="Unassembled WGS sequence"/>
</dbReference>
<dbReference type="Pfam" id="PF13532">
    <property type="entry name" value="2OG-FeII_Oxy_2"/>
    <property type="match status" value="1"/>
</dbReference>